<gene>
    <name evidence="2" type="ORF">OBRU01_14413</name>
</gene>
<protein>
    <submittedName>
        <fullName evidence="2">Adenosine deaminase-related growth factor-like protein</fullName>
    </submittedName>
</protein>
<proteinExistence type="predicted"/>
<dbReference type="AlphaFoldDB" id="A0A0L7KWI4"/>
<comment type="caution">
    <text evidence="2">The sequence shown here is derived from an EMBL/GenBank/DDBJ whole genome shotgun (WGS) entry which is preliminary data.</text>
</comment>
<feature type="domain" description="Adenosine/AMP deaminase N-terminal" evidence="1">
    <location>
        <begin position="6"/>
        <end position="71"/>
    </location>
</feature>
<evidence type="ECO:0000313" key="2">
    <source>
        <dbReference type="EMBL" id="KOB67480.1"/>
    </source>
</evidence>
<keyword evidence="3" id="KW-1185">Reference proteome</keyword>
<sequence length="218" mass="26330">MKEENCYRKNFSMMLGSDIVISDSEIKVNNFIMDLKYKELDNAFNHQVFNKSQHFFNYKDKIKSTELFKLLHQMPKGALLHAQSKGILSPDYVLELTYMDDLYVCFDNKSIQFKYAKKTPTNHCKIQWLLMKDTRYSSRFGSVQKFDRELRNHFSMVVDNPNEVYTNINEAWQKYEQYFITTSTLFCYKPVWEKFFYDTLNMLRKENVMYIDWIRSTI</sequence>
<reference evidence="2 3" key="1">
    <citation type="journal article" date="2015" name="Genome Biol. Evol.">
        <title>The genome of winter moth (Operophtera brumata) provides a genomic perspective on sexual dimorphism and phenology.</title>
        <authorList>
            <person name="Derks M.F."/>
            <person name="Smit S."/>
            <person name="Salis L."/>
            <person name="Schijlen E."/>
            <person name="Bossers A."/>
            <person name="Mateman C."/>
            <person name="Pijl A.S."/>
            <person name="de Ridder D."/>
            <person name="Groenen M.A."/>
            <person name="Visser M.E."/>
            <person name="Megens H.J."/>
        </authorList>
    </citation>
    <scope>NUCLEOTIDE SEQUENCE [LARGE SCALE GENOMIC DNA]</scope>
    <source>
        <strain evidence="2">WM2013NL</strain>
        <tissue evidence="2">Head and thorax</tissue>
    </source>
</reference>
<name>A0A0L7KWI4_OPEBR</name>
<dbReference type="InterPro" id="IPR013659">
    <property type="entry name" value="A_deaminase_N"/>
</dbReference>
<evidence type="ECO:0000259" key="1">
    <source>
        <dbReference type="Pfam" id="PF08451"/>
    </source>
</evidence>
<dbReference type="EMBL" id="JTDY01005007">
    <property type="protein sequence ID" value="KOB67480.1"/>
    <property type="molecule type" value="Genomic_DNA"/>
</dbReference>
<dbReference type="Pfam" id="PF08451">
    <property type="entry name" value="A_deaminase_N"/>
    <property type="match status" value="1"/>
</dbReference>
<dbReference type="STRING" id="104452.A0A0L7KWI4"/>
<dbReference type="SUPFAM" id="SSF51556">
    <property type="entry name" value="Metallo-dependent hydrolases"/>
    <property type="match status" value="1"/>
</dbReference>
<accession>A0A0L7KWI4</accession>
<dbReference type="GO" id="GO:0005615">
    <property type="term" value="C:extracellular space"/>
    <property type="evidence" value="ECO:0007669"/>
    <property type="project" value="InterPro"/>
</dbReference>
<dbReference type="Gene3D" id="3.20.20.140">
    <property type="entry name" value="Metal-dependent hydrolases"/>
    <property type="match status" value="1"/>
</dbReference>
<dbReference type="InterPro" id="IPR032466">
    <property type="entry name" value="Metal_Hydrolase"/>
</dbReference>
<evidence type="ECO:0000313" key="3">
    <source>
        <dbReference type="Proteomes" id="UP000037510"/>
    </source>
</evidence>
<dbReference type="Proteomes" id="UP000037510">
    <property type="component" value="Unassembled WGS sequence"/>
</dbReference>
<organism evidence="2 3">
    <name type="scientific">Operophtera brumata</name>
    <name type="common">Winter moth</name>
    <name type="synonym">Phalaena brumata</name>
    <dbReference type="NCBI Taxonomy" id="104452"/>
    <lineage>
        <taxon>Eukaryota</taxon>
        <taxon>Metazoa</taxon>
        <taxon>Ecdysozoa</taxon>
        <taxon>Arthropoda</taxon>
        <taxon>Hexapoda</taxon>
        <taxon>Insecta</taxon>
        <taxon>Pterygota</taxon>
        <taxon>Neoptera</taxon>
        <taxon>Endopterygota</taxon>
        <taxon>Lepidoptera</taxon>
        <taxon>Glossata</taxon>
        <taxon>Ditrysia</taxon>
        <taxon>Geometroidea</taxon>
        <taxon>Geometridae</taxon>
        <taxon>Larentiinae</taxon>
        <taxon>Operophtera</taxon>
    </lineage>
</organism>